<feature type="non-terminal residue" evidence="10">
    <location>
        <position position="167"/>
    </location>
</feature>
<feature type="compositionally biased region" description="Acidic residues" evidence="8">
    <location>
        <begin position="139"/>
        <end position="167"/>
    </location>
</feature>
<comment type="caution">
    <text evidence="10">The sequence shown here is derived from an EMBL/GenBank/DDBJ whole genome shotgun (WGS) entry which is preliminary data.</text>
</comment>
<keyword evidence="6" id="KW-0508">mRNA splicing</keyword>
<keyword evidence="11" id="KW-1185">Reference proteome</keyword>
<dbReference type="EMBL" id="AUSU01001968">
    <property type="protein sequence ID" value="EPS69780.1"/>
    <property type="molecule type" value="Genomic_DNA"/>
</dbReference>
<dbReference type="GO" id="GO:0006397">
    <property type="term" value="P:mRNA processing"/>
    <property type="evidence" value="ECO:0007669"/>
    <property type="project" value="UniProtKB-KW"/>
</dbReference>
<reference evidence="10 11" key="1">
    <citation type="journal article" date="2013" name="BMC Genomics">
        <title>The miniature genome of a carnivorous plant Genlisea aurea contains a low number of genes and short non-coding sequences.</title>
        <authorList>
            <person name="Leushkin E.V."/>
            <person name="Sutormin R.A."/>
            <person name="Nabieva E.R."/>
            <person name="Penin A.A."/>
            <person name="Kondrashov A.S."/>
            <person name="Logacheva M.D."/>
        </authorList>
    </citation>
    <scope>NUCLEOTIDE SEQUENCE [LARGE SCALE GENOMIC DNA]</scope>
</reference>
<dbReference type="Pfam" id="PF04696">
    <property type="entry name" value="Pinin_SDK_memA"/>
    <property type="match status" value="1"/>
</dbReference>
<feature type="non-terminal residue" evidence="10">
    <location>
        <position position="1"/>
    </location>
</feature>
<dbReference type="GO" id="GO:0071013">
    <property type="term" value="C:catalytic step 2 spliceosome"/>
    <property type="evidence" value="ECO:0007669"/>
    <property type="project" value="TreeGrafter"/>
</dbReference>
<proteinExistence type="inferred from homology"/>
<accession>S8CSH5</accession>
<dbReference type="OrthoDB" id="330772at2759"/>
<comment type="subcellular location">
    <subcellularLocation>
        <location evidence="1">Nucleus</location>
    </subcellularLocation>
</comment>
<dbReference type="GO" id="GO:0008380">
    <property type="term" value="P:RNA splicing"/>
    <property type="evidence" value="ECO:0007669"/>
    <property type="project" value="UniProtKB-KW"/>
</dbReference>
<evidence type="ECO:0000259" key="9">
    <source>
        <dbReference type="Pfam" id="PF04696"/>
    </source>
</evidence>
<dbReference type="InterPro" id="IPR039853">
    <property type="entry name" value="Pinin"/>
</dbReference>
<sequence>LRARIAAKAEEKKLELLFLRWSEHHKRLGNFVRTKAEPSIYYMFTKPLDRQHTSSEDKEKQIFQEWKAGRREELSLYQAEITEQYIGNADMELERWQNRRRPRANNDTTANLQETMDKELETHQLEHGPKSSRGIRDQNDDDDDDDDVEDINAGEDDTLGDVMGMDD</sequence>
<feature type="region of interest" description="Disordered" evidence="8">
    <location>
        <begin position="121"/>
        <end position="167"/>
    </location>
</feature>
<keyword evidence="5" id="KW-0804">Transcription</keyword>
<evidence type="ECO:0000256" key="8">
    <source>
        <dbReference type="SAM" id="MobiDB-lite"/>
    </source>
</evidence>
<evidence type="ECO:0000313" key="11">
    <source>
        <dbReference type="Proteomes" id="UP000015453"/>
    </source>
</evidence>
<keyword evidence="4" id="KW-0805">Transcription regulation</keyword>
<evidence type="ECO:0000256" key="4">
    <source>
        <dbReference type="ARBA" id="ARBA00023015"/>
    </source>
</evidence>
<dbReference type="InterPro" id="IPR006786">
    <property type="entry name" value="Pinin_SDK_MemA"/>
</dbReference>
<comment type="similarity">
    <text evidence="2">Belongs to the pinin family.</text>
</comment>
<feature type="domain" description="Pinin/SDK/MemA protein" evidence="9">
    <location>
        <begin position="8"/>
        <end position="57"/>
    </location>
</feature>
<keyword evidence="7" id="KW-0539">Nucleus</keyword>
<evidence type="ECO:0000256" key="1">
    <source>
        <dbReference type="ARBA" id="ARBA00004123"/>
    </source>
</evidence>
<evidence type="ECO:0000256" key="7">
    <source>
        <dbReference type="ARBA" id="ARBA00023242"/>
    </source>
</evidence>
<dbReference type="PANTHER" id="PTHR12707">
    <property type="entry name" value="PINN"/>
    <property type="match status" value="1"/>
</dbReference>
<dbReference type="AlphaFoldDB" id="S8CSH5"/>
<name>S8CSH5_9LAMI</name>
<organism evidence="10 11">
    <name type="scientific">Genlisea aurea</name>
    <dbReference type="NCBI Taxonomy" id="192259"/>
    <lineage>
        <taxon>Eukaryota</taxon>
        <taxon>Viridiplantae</taxon>
        <taxon>Streptophyta</taxon>
        <taxon>Embryophyta</taxon>
        <taxon>Tracheophyta</taxon>
        <taxon>Spermatophyta</taxon>
        <taxon>Magnoliopsida</taxon>
        <taxon>eudicotyledons</taxon>
        <taxon>Gunneridae</taxon>
        <taxon>Pentapetalae</taxon>
        <taxon>asterids</taxon>
        <taxon>lamiids</taxon>
        <taxon>Lamiales</taxon>
        <taxon>Lentibulariaceae</taxon>
        <taxon>Genlisea</taxon>
    </lineage>
</organism>
<feature type="compositionally biased region" description="Basic and acidic residues" evidence="8">
    <location>
        <begin position="121"/>
        <end position="138"/>
    </location>
</feature>
<keyword evidence="3" id="KW-0507">mRNA processing</keyword>
<evidence type="ECO:0000256" key="5">
    <source>
        <dbReference type="ARBA" id="ARBA00023163"/>
    </source>
</evidence>
<evidence type="ECO:0000256" key="3">
    <source>
        <dbReference type="ARBA" id="ARBA00022664"/>
    </source>
</evidence>
<dbReference type="Proteomes" id="UP000015453">
    <property type="component" value="Unassembled WGS sequence"/>
</dbReference>
<evidence type="ECO:0000256" key="6">
    <source>
        <dbReference type="ARBA" id="ARBA00023187"/>
    </source>
</evidence>
<dbReference type="PANTHER" id="PTHR12707:SF0">
    <property type="entry name" value="PININ"/>
    <property type="match status" value="1"/>
</dbReference>
<evidence type="ECO:0000313" key="10">
    <source>
        <dbReference type="EMBL" id="EPS69780.1"/>
    </source>
</evidence>
<evidence type="ECO:0000256" key="2">
    <source>
        <dbReference type="ARBA" id="ARBA00010386"/>
    </source>
</evidence>
<gene>
    <name evidence="10" type="ORF">M569_04984</name>
</gene>
<protein>
    <recommendedName>
        <fullName evidence="9">Pinin/SDK/MemA protein domain-containing protein</fullName>
    </recommendedName>
</protein>